<dbReference type="STRING" id="1346286.SAMN05444362_106132"/>
<sequence>MIDALVAYKVGISVISVIGDYILVRSMFSIIRLSIRIIFSLLSILFLTAIVSLIYFLSIHPPKVRRRTSHYFFKHPTEMMGILEA</sequence>
<keyword evidence="1" id="KW-0812">Transmembrane</keyword>
<feature type="transmembrane region" description="Helical" evidence="1">
    <location>
        <begin position="6"/>
        <end position="24"/>
    </location>
</feature>
<reference evidence="3" key="1">
    <citation type="submission" date="2016-11" db="EMBL/GenBank/DDBJ databases">
        <authorList>
            <person name="Varghese N."/>
            <person name="Submissions S."/>
        </authorList>
    </citation>
    <scope>NUCLEOTIDE SEQUENCE [LARGE SCALE GENOMIC DNA]</scope>
    <source>
        <strain evidence="3">DSM 27370</strain>
    </source>
</reference>
<dbReference type="EMBL" id="FQUC01000006">
    <property type="protein sequence ID" value="SHF43987.1"/>
    <property type="molecule type" value="Genomic_DNA"/>
</dbReference>
<gene>
    <name evidence="2" type="ORF">SAMN05444362_106132</name>
</gene>
<protein>
    <submittedName>
        <fullName evidence="2">Uncharacterized protein</fullName>
    </submittedName>
</protein>
<keyword evidence="1" id="KW-0472">Membrane</keyword>
<name>A0A1M5BP21_9BACT</name>
<keyword evidence="1" id="KW-1133">Transmembrane helix</keyword>
<feature type="transmembrane region" description="Helical" evidence="1">
    <location>
        <begin position="36"/>
        <end position="57"/>
    </location>
</feature>
<proteinExistence type="predicted"/>
<evidence type="ECO:0000313" key="2">
    <source>
        <dbReference type="EMBL" id="SHF43987.1"/>
    </source>
</evidence>
<evidence type="ECO:0000313" key="3">
    <source>
        <dbReference type="Proteomes" id="UP000184480"/>
    </source>
</evidence>
<keyword evidence="3" id="KW-1185">Reference proteome</keyword>
<evidence type="ECO:0000256" key="1">
    <source>
        <dbReference type="SAM" id="Phobius"/>
    </source>
</evidence>
<dbReference type="AlphaFoldDB" id="A0A1M5BP21"/>
<dbReference type="Proteomes" id="UP000184480">
    <property type="component" value="Unassembled WGS sequence"/>
</dbReference>
<organism evidence="2 3">
    <name type="scientific">Dysgonomonas macrotermitis</name>
    <dbReference type="NCBI Taxonomy" id="1346286"/>
    <lineage>
        <taxon>Bacteria</taxon>
        <taxon>Pseudomonadati</taxon>
        <taxon>Bacteroidota</taxon>
        <taxon>Bacteroidia</taxon>
        <taxon>Bacteroidales</taxon>
        <taxon>Dysgonomonadaceae</taxon>
        <taxon>Dysgonomonas</taxon>
    </lineage>
</organism>
<accession>A0A1M5BP21</accession>